<protein>
    <submittedName>
        <fullName evidence="1">Uncharacterized protein</fullName>
    </submittedName>
</protein>
<accession>A0ACD3Z3L3</accession>
<sequence>MASSIIDSKQRKLLQSVTPPASQPDTASLHDKEAHSALRKSRDIAICIPSDVESNTEDKDDASQEHDSSQSYAIRTSTPDYLDLTATKHGATESEAATAVDTAPALSPAQAGSGNSKQKSEGCRVYQ</sequence>
<dbReference type="EMBL" id="CP090034">
    <property type="protein sequence ID" value="UPK95786.1"/>
    <property type="molecule type" value="Genomic_DNA"/>
</dbReference>
<organism evidence="1 2">
    <name type="scientific">Fusarium solani subsp. cucurbitae</name>
    <name type="common">Neocosmosporum cucurbitae</name>
    <dbReference type="NCBI Taxonomy" id="2747967"/>
    <lineage>
        <taxon>Eukaryota</taxon>
        <taxon>Fungi</taxon>
        <taxon>Dikarya</taxon>
        <taxon>Ascomycota</taxon>
        <taxon>Pezizomycotina</taxon>
        <taxon>Sordariomycetes</taxon>
        <taxon>Hypocreomycetidae</taxon>
        <taxon>Hypocreales</taxon>
        <taxon>Nectriaceae</taxon>
        <taxon>Fusarium</taxon>
        <taxon>Fusarium solani species complex</taxon>
    </lineage>
</organism>
<dbReference type="Proteomes" id="UP000830768">
    <property type="component" value="Chromosome 5"/>
</dbReference>
<gene>
    <name evidence="1" type="ORF">LCI18_006721</name>
</gene>
<proteinExistence type="predicted"/>
<reference evidence="1" key="1">
    <citation type="submission" date="2021-11" db="EMBL/GenBank/DDBJ databases">
        <title>Fusarium solani-melongenae Genome sequencing and assembly.</title>
        <authorList>
            <person name="Xie S."/>
            <person name="Huang L."/>
            <person name="Zhang X."/>
        </authorList>
    </citation>
    <scope>NUCLEOTIDE SEQUENCE</scope>
    <source>
        <strain evidence="1">CRI 24-3</strain>
    </source>
</reference>
<evidence type="ECO:0000313" key="1">
    <source>
        <dbReference type="EMBL" id="UPK95786.1"/>
    </source>
</evidence>
<keyword evidence="2" id="KW-1185">Reference proteome</keyword>
<name>A0ACD3Z3L3_FUSSC</name>
<evidence type="ECO:0000313" key="2">
    <source>
        <dbReference type="Proteomes" id="UP000830768"/>
    </source>
</evidence>